<comment type="caution">
    <text evidence="9">The sequence shown here is derived from an EMBL/GenBank/DDBJ whole genome shotgun (WGS) entry which is preliminary data.</text>
</comment>
<evidence type="ECO:0000256" key="2">
    <source>
        <dbReference type="ARBA" id="ARBA00022490"/>
    </source>
</evidence>
<feature type="compositionally biased region" description="Polar residues" evidence="7">
    <location>
        <begin position="849"/>
        <end position="864"/>
    </location>
</feature>
<dbReference type="GO" id="GO:0003682">
    <property type="term" value="F:chromatin binding"/>
    <property type="evidence" value="ECO:0007669"/>
    <property type="project" value="TreeGrafter"/>
</dbReference>
<dbReference type="GO" id="GO:0000785">
    <property type="term" value="C:chromatin"/>
    <property type="evidence" value="ECO:0007669"/>
    <property type="project" value="TreeGrafter"/>
</dbReference>
<dbReference type="GO" id="GO:0007076">
    <property type="term" value="P:mitotic chromosome condensation"/>
    <property type="evidence" value="ECO:0007669"/>
    <property type="project" value="TreeGrafter"/>
</dbReference>
<keyword evidence="10" id="KW-1185">Reference proteome</keyword>
<dbReference type="EMBL" id="QEAO01000017">
    <property type="protein sequence ID" value="TPX33874.1"/>
    <property type="molecule type" value="Genomic_DNA"/>
</dbReference>
<feature type="coiled-coil region" evidence="6">
    <location>
        <begin position="1034"/>
        <end position="1110"/>
    </location>
</feature>
<dbReference type="RefSeq" id="XP_031024758.1">
    <property type="nucleotide sequence ID" value="XM_031169283.1"/>
</dbReference>
<feature type="region of interest" description="Disordered" evidence="7">
    <location>
        <begin position="1657"/>
        <end position="1681"/>
    </location>
</feature>
<dbReference type="PANTHER" id="PTHR43941:SF1">
    <property type="entry name" value="STRUCTURAL MAINTENANCE OF CHROMOSOMES PROTEIN 2"/>
    <property type="match status" value="1"/>
</dbReference>
<feature type="coiled-coil region" evidence="6">
    <location>
        <begin position="2672"/>
        <end position="2713"/>
    </location>
</feature>
<feature type="region of interest" description="Disordered" evidence="7">
    <location>
        <begin position="839"/>
        <end position="892"/>
    </location>
</feature>
<dbReference type="PANTHER" id="PTHR43941">
    <property type="entry name" value="STRUCTURAL MAINTENANCE OF CHROMOSOMES PROTEIN 2"/>
    <property type="match status" value="1"/>
</dbReference>
<protein>
    <recommendedName>
        <fullName evidence="8">Pericentrin/AKAP-450 centrosomal targeting domain-containing protein</fullName>
    </recommendedName>
</protein>
<dbReference type="Proteomes" id="UP000319731">
    <property type="component" value="Unassembled WGS sequence"/>
</dbReference>
<feature type="coiled-coil region" evidence="6">
    <location>
        <begin position="2515"/>
        <end position="2542"/>
    </location>
</feature>
<feature type="coiled-coil region" evidence="6">
    <location>
        <begin position="1241"/>
        <end position="1268"/>
    </location>
</feature>
<dbReference type="SUPFAM" id="SSF90257">
    <property type="entry name" value="Myosin rod fragments"/>
    <property type="match status" value="1"/>
</dbReference>
<dbReference type="GO" id="GO:0005737">
    <property type="term" value="C:cytoplasm"/>
    <property type="evidence" value="ECO:0007669"/>
    <property type="project" value="UniProtKB-ARBA"/>
</dbReference>
<keyword evidence="2" id="KW-0963">Cytoplasm</keyword>
<feature type="compositionally biased region" description="Basic and acidic residues" evidence="7">
    <location>
        <begin position="2139"/>
        <end position="2155"/>
    </location>
</feature>
<dbReference type="GO" id="GO:0000796">
    <property type="term" value="C:condensin complex"/>
    <property type="evidence" value="ECO:0007669"/>
    <property type="project" value="TreeGrafter"/>
</dbReference>
<feature type="compositionally biased region" description="Basic and acidic residues" evidence="7">
    <location>
        <begin position="2330"/>
        <end position="2339"/>
    </location>
</feature>
<accession>A0A507C739</accession>
<feature type="coiled-coil region" evidence="6">
    <location>
        <begin position="2186"/>
        <end position="2213"/>
    </location>
</feature>
<feature type="region of interest" description="Disordered" evidence="7">
    <location>
        <begin position="2794"/>
        <end position="2819"/>
    </location>
</feature>
<feature type="compositionally biased region" description="Basic and acidic residues" evidence="7">
    <location>
        <begin position="2060"/>
        <end position="2080"/>
    </location>
</feature>
<feature type="region of interest" description="Disordered" evidence="7">
    <location>
        <begin position="2139"/>
        <end position="2161"/>
    </location>
</feature>
<organism evidence="9 10">
    <name type="scientific">Synchytrium microbalum</name>
    <dbReference type="NCBI Taxonomy" id="1806994"/>
    <lineage>
        <taxon>Eukaryota</taxon>
        <taxon>Fungi</taxon>
        <taxon>Fungi incertae sedis</taxon>
        <taxon>Chytridiomycota</taxon>
        <taxon>Chytridiomycota incertae sedis</taxon>
        <taxon>Chytridiomycetes</taxon>
        <taxon>Synchytriales</taxon>
        <taxon>Synchytriaceae</taxon>
        <taxon>Synchytrium</taxon>
    </lineage>
</organism>
<evidence type="ECO:0000256" key="3">
    <source>
        <dbReference type="ARBA" id="ARBA00022553"/>
    </source>
</evidence>
<gene>
    <name evidence="9" type="ORF">SmJEL517_g03355</name>
</gene>
<feature type="region of interest" description="Disordered" evidence="7">
    <location>
        <begin position="77"/>
        <end position="144"/>
    </location>
</feature>
<evidence type="ECO:0000259" key="8">
    <source>
        <dbReference type="Pfam" id="PF10495"/>
    </source>
</evidence>
<reference evidence="9 10" key="1">
    <citation type="journal article" date="2019" name="Sci. Rep.">
        <title>Comparative genomics of chytrid fungi reveal insights into the obligate biotrophic and pathogenic lifestyle of Synchytrium endobioticum.</title>
        <authorList>
            <person name="van de Vossenberg B.T.L.H."/>
            <person name="Warris S."/>
            <person name="Nguyen H.D.T."/>
            <person name="van Gent-Pelzer M.P.E."/>
            <person name="Joly D.L."/>
            <person name="van de Geest H.C."/>
            <person name="Bonants P.J.M."/>
            <person name="Smith D.S."/>
            <person name="Levesque C.A."/>
            <person name="van der Lee T.A.J."/>
        </authorList>
    </citation>
    <scope>NUCLEOTIDE SEQUENCE [LARGE SCALE GENOMIC DNA]</scope>
    <source>
        <strain evidence="9 10">JEL517</strain>
    </source>
</reference>
<dbReference type="SUPFAM" id="SSF57997">
    <property type="entry name" value="Tropomyosin"/>
    <property type="match status" value="1"/>
</dbReference>
<dbReference type="GeneID" id="42004580"/>
<feature type="compositionally biased region" description="Polar residues" evidence="7">
    <location>
        <begin position="49"/>
        <end position="61"/>
    </location>
</feature>
<dbReference type="GO" id="GO:0005815">
    <property type="term" value="C:microtubule organizing center"/>
    <property type="evidence" value="ECO:0007669"/>
    <property type="project" value="UniProtKB-SubCell"/>
</dbReference>
<name>A0A507C739_9FUNG</name>
<dbReference type="OrthoDB" id="2163663at2759"/>
<proteinExistence type="predicted"/>
<keyword evidence="5" id="KW-0206">Cytoskeleton</keyword>
<feature type="compositionally biased region" description="Polar residues" evidence="7">
    <location>
        <begin position="77"/>
        <end position="98"/>
    </location>
</feature>
<feature type="region of interest" description="Disordered" evidence="7">
    <location>
        <begin position="2060"/>
        <end position="2082"/>
    </location>
</feature>
<feature type="region of interest" description="Disordered" evidence="7">
    <location>
        <begin position="36"/>
        <end position="61"/>
    </location>
</feature>
<dbReference type="STRING" id="1806994.A0A507C739"/>
<feature type="region of interest" description="Disordered" evidence="7">
    <location>
        <begin position="1"/>
        <end position="20"/>
    </location>
</feature>
<feature type="domain" description="Pericentrin/AKAP-450 centrosomal targeting" evidence="8">
    <location>
        <begin position="3305"/>
        <end position="3373"/>
    </location>
</feature>
<evidence type="ECO:0000313" key="9">
    <source>
        <dbReference type="EMBL" id="TPX33874.1"/>
    </source>
</evidence>
<feature type="coiled-coil region" evidence="6">
    <location>
        <begin position="1150"/>
        <end position="1205"/>
    </location>
</feature>
<feature type="compositionally biased region" description="Polar residues" evidence="7">
    <location>
        <begin position="110"/>
        <end position="120"/>
    </location>
</feature>
<feature type="coiled-coil region" evidence="6">
    <location>
        <begin position="2925"/>
        <end position="3028"/>
    </location>
</feature>
<feature type="region of interest" description="Disordered" evidence="7">
    <location>
        <begin position="2318"/>
        <end position="2339"/>
    </location>
</feature>
<feature type="compositionally biased region" description="Low complexity" evidence="7">
    <location>
        <begin position="2318"/>
        <end position="2328"/>
    </location>
</feature>
<sequence>MEGTDQAQREREKKLAAARAKLQKFQKTRVATTSIAERNEVATAATHPLASSYTSTEHSGSTAATVSILEDLELNPSSRYSQSTPTPLLTNGSRSNTPALLDASYGQARGRSNSTSKIPVSTSRSRSTSMSPTRNAPLPFSDPAKDLVKSTELETQNTFLHGLNATLTSENRGLLDKLSQLQADLLAASHEKEASERRAEAGERLVQRAEAAEHEVTELEDKLAKAQQEAKVHEDQWTKDYEELEESRLRLRLLEDDNRFLQDSLNVLENKLQEQSSAFASIDAETNKLRARLDIADSLETQNLVLSPQLESIQQSLLVAQTENARLVAELQNKEPIASLDETRHQIDALSAELEARSKVEADLRRGLEIAKESIRDLHEKLALATAERDSAIAERDSAASERETLVSERSSWLSENESLLSARQSIESDYNSLMSERDSLLSERQSWTFERDSLQSERDSLISEASTLISERDKLISDLDALVSERDAIKAKLEQVESESRDSNKLAEMAVLLDTYKSQLEEKIVQLNDATRSIRDHELAAEQFAEVVELSEAEATEKIARLEEELDRLRSTVQYPQGTNELQAQVEQLSKDLALTTKQYKDVEARLEAALYHSDELRNSRDAAVAQHEQLNARVDGLTQHLVELESNQRKESDELAAELVNQRKESEQLATELVEAIKERDRARRDVDKLQDGVSKGAQDQELILESLRDLTEQAATLKSQLEGVTLERDELNEQVISLTTRLDDAQSNHAHTRQVLSSQADELKRKMEAITTSAEAERQSWRNSSTQLNDEAISRLESERDSVLNQLKSAEAELIKITQKATEMSEEVEDLTSRLQSVSQERDSLKSQVDTNNAEMETLSRNVLAIQHERDESRNQSRESSSKLESLESTVADLQTQIGEYKVALRDSEAELDAAQLENRRLTANLTEIGSRMTDVEVDRETFQQKLSQLTSERDSLQEQVFALQAQLSVSTSELDRVTSEMSHVRQEEADLQHKLAQATEYLRSVLKERDEAKTIISSGDTENTSLTNALKQAEASVVAMRTELEELREQVHSYAISAEHTKVQLDVAQAERNSAIARQDEIQSAMTDLEREKRDILSQLHQLQTHVEHKDTALTHLTQRLSASEEQLSGRHESHGAEIARRDRVIDEITAKRDDLNAQLLEQASQIAQANEEREDLSQTLKELQTEYESLSDEFARIVKERDDFSADHASVNEMLTSVSQQRDTAIAQSQTFEQALNEATARLDQSIRDAQELHQRLQSLTSAHDTLQISYNQVVSDSREISLRALQETESWAAEREKLMEGLIQAKSRIQALVSGEEFLNKRISELELSKSTAISESTQLGHECDQLRARLDAITGELSDGQQKLSNQLDILAAENAQLARERESLARSLGEALSTGETAIAERDALFDAVSILRKEKEDIEAERDLFSQSNAALKEELDVLRNANESLDTVIKSGIESLNTFRNENSDLKSQYDGLAQQLSVARHRIEELEETTESERSRLRKEKEALIREGASLTEACDAMRTQLAEAQRESHQTKSARDGRIAELDAMMITLKNEKKVISHAFTELERDAKELRKHLEDQLEHTQKALSEALIDLALERTQASAQSALISKLQYDLDHEVNANKAERERSEEAHTVATARADVLRAAEEERDNARSQLETLRKEMSDSQTTMRDRLTEAELELRAAQDRSSSHASELLGRIEVLESQLTAYQDQLHDSNAAFEHLQTQWTASNETVEHLQSELSASSETLERLQSKLSVSEASARNLEEHLSSSAASVNRLEAELVSARNDVEAAQAQLSSARTQLESAQSQLESAHAQINQQAQSSHNQSVLLTQLEEAMSAKKVALQELESIRVSYEKLVASEESAQNDLVELVQVRARLEESMAELAKSIESKSNEIGQLEEDNDVLEATAIRLEQDMESYKKRVEDDLKHQEHDSRKEKDLLAIDLNQLRMVVDERTDRVSSLEAECQSLRSQFEGLQQHRQAVRSSLSDLSARLPSPVDADLATVDEIEYLRVLSSKLDTIQDQLMDAHKSYDAAVSRAAEWERHAEDLKRERDQARKQASEHGGKLNDLSHQLLSIGAQAESVHTQQMVELQQATEKVSSLTAELDTRNREVNHHLTSIRHLQNEVEKSSEELARRKEQDLQDGDLDDRLAAANERVESYAQLADSAVKSMEVYRDELSRKQLQLQKMEIEIGRLQQDRSRVGSLQQSDIDELGSRAIETGVSAIDELVRAVSSASLRGPPQTMPANCCGHVECHRGCMLDNDADVDGNQAEILQHLVKQVSTIMKSSADHAETSKRILMELSSSASEAGHSPSRTKESPIKPEFSAAKEERVRKLIKMQSNLLEEHRLFLAEMESASQSFSRRSVNPEELSARFVKVVGGYQGIVAELIEKTSEMVDSISDKLPDLRAEISFLASELREVILQHQGLSRHAKNLLSAVEKSRRVTRFADDGNTSFMSYNGAGDMSTVTNGDVSAYRINFDEFAELAAKAAQAENYHAQFDNCQSILKDQEKEIDVLKEAIEAMTARPVEGSASADLVALKLLQRQVEELRKVWSHELSANSILRGLIMKTQQEAVAAAEEAQFREQQLRAELDEAVVLCEQTANDARLVAEREVEIIRRVSADMKAYDDRLASQISEADMSSSRVAALEEERDQVAAQQARSLSRLQRELKQAHEERDSLLEQLKNVELEVLDLQQSIMDDKPFPDKKEPDWETQRSRLEAELSESRRKELDLHSQLESTFASASVTESKLKQVSDERHNLDNEVRRLMHELNQVGNKSLRSAATSPARTLSSPPRSSAELQKIERERDAALSKVKELIEDLESHRSSWNRDRENLESELSALRQQQEEEKNRVLNENQSRRPRFYSAVDEHSDHSSELRRVHEEQLTRLASAERKHADIIAQLSREHTKQLEKLTKEYNLNLSSLQQQIQDIEVHRDKVADNMQHDFATQLDNLARQYDKVIVEHKRQIATLERLVHAGETSIHQDLSSQLDSVRQQRDELLSDLKTVRSDLERTLNHEKAHWSKEREALLAEADSAKRALYESTSNLSGQSAELAEAKQRVDELADLLIASEERERTMAAAKKSVERRLADRDRASKEGILEFEKTFRERETRWTIEKQELEQRLVRERAVLADQLAEAQSAWNVERKALIIEADNAKEAAELAASHIDEAMTERAAIQRALEVQAERFGKMDSTKDAQIQRLEAMVNTIRANEAELAASQMDRTQQSLQESTLQQLAISEEARRTERERSKLVIAKYKKLKSDHSRLREDCRLVLQELAYLRAYVTRLMQWRKDLGYQKLYLDMTITNLLETHKTTLNLIHGMGIDSPDDQGDISPVRKLHRCVKVVIACVRMR</sequence>
<feature type="compositionally biased region" description="Low complexity" evidence="7">
    <location>
        <begin position="121"/>
        <end position="134"/>
    </location>
</feature>
<keyword evidence="4 6" id="KW-0175">Coiled coil</keyword>
<evidence type="ECO:0000256" key="7">
    <source>
        <dbReference type="SAM" id="MobiDB-lite"/>
    </source>
</evidence>
<dbReference type="Gene3D" id="1.20.5.340">
    <property type="match status" value="1"/>
</dbReference>
<evidence type="ECO:0000256" key="6">
    <source>
        <dbReference type="SAM" id="Coils"/>
    </source>
</evidence>
<evidence type="ECO:0000256" key="5">
    <source>
        <dbReference type="ARBA" id="ARBA00023212"/>
    </source>
</evidence>
<evidence type="ECO:0000256" key="1">
    <source>
        <dbReference type="ARBA" id="ARBA00004267"/>
    </source>
</evidence>
<keyword evidence="3" id="KW-0597">Phosphoprotein</keyword>
<dbReference type="GO" id="GO:0000793">
    <property type="term" value="C:condensed chromosome"/>
    <property type="evidence" value="ECO:0007669"/>
    <property type="project" value="TreeGrafter"/>
</dbReference>
<feature type="coiled-coil region" evidence="6">
    <location>
        <begin position="164"/>
        <end position="278"/>
    </location>
</feature>
<comment type="subcellular location">
    <subcellularLocation>
        <location evidence="1">Cytoplasm</location>
        <location evidence="1">Cytoskeleton</location>
        <location evidence="1">Microtubule organizing center</location>
    </subcellularLocation>
</comment>
<feature type="coiled-coil region" evidence="6">
    <location>
        <begin position="3065"/>
        <end position="3092"/>
    </location>
</feature>
<feature type="compositionally biased region" description="Basic and acidic residues" evidence="7">
    <location>
        <begin position="870"/>
        <end position="889"/>
    </location>
</feature>
<evidence type="ECO:0000256" key="4">
    <source>
        <dbReference type="ARBA" id="ARBA00023054"/>
    </source>
</evidence>
<feature type="coiled-coil region" evidence="6">
    <location>
        <begin position="1368"/>
        <end position="1539"/>
    </location>
</feature>
<feature type="coiled-coil region" evidence="6">
    <location>
        <begin position="1572"/>
        <end position="1603"/>
    </location>
</feature>
<feature type="compositionally biased region" description="Polar residues" evidence="7">
    <location>
        <begin position="2794"/>
        <end position="2816"/>
    </location>
</feature>
<evidence type="ECO:0000313" key="10">
    <source>
        <dbReference type="Proteomes" id="UP000319731"/>
    </source>
</evidence>
<dbReference type="Pfam" id="PF10495">
    <property type="entry name" value="PACT_coil_coil"/>
    <property type="match status" value="1"/>
</dbReference>
<dbReference type="Gene3D" id="1.10.287.1490">
    <property type="match status" value="1"/>
</dbReference>
<feature type="coiled-coil region" evidence="6">
    <location>
        <begin position="368"/>
        <end position="404"/>
    </location>
</feature>
<dbReference type="Gene3D" id="1.20.1480.30">
    <property type="entry name" value="Designed four-helix bundle protein"/>
    <property type="match status" value="1"/>
</dbReference>
<dbReference type="InterPro" id="IPR019528">
    <property type="entry name" value="PACT_domain"/>
</dbReference>